<dbReference type="Proteomes" id="UP000290572">
    <property type="component" value="Unassembled WGS sequence"/>
</dbReference>
<keyword evidence="2" id="KW-1133">Transmembrane helix</keyword>
<keyword evidence="4" id="KW-1185">Reference proteome</keyword>
<protein>
    <submittedName>
        <fullName evidence="3">Uncharacterized protein</fullName>
    </submittedName>
</protein>
<evidence type="ECO:0000256" key="2">
    <source>
        <dbReference type="SAM" id="Phobius"/>
    </source>
</evidence>
<keyword evidence="2" id="KW-0472">Membrane</keyword>
<sequence>MKSIKPDVPSKEIGMSCSGPAETYALITSVPATSQPICGGPEHPESHQDNTTDPTDTNSFIMSVNSIYQPSELPRVKVSPGVIRESSAVKISCETPADVIVYQCHFYINREEKKMKTSESCELELTGAEVLRWAAVKSPGSLDINCYYTTNKQGSVIASSDSDPATVTVLALVSTTTEQTITTIMKTKLPRVKVSPDVIRESSAVKISCETPADVIVYQCHFYINREEKKMKTSESCELELTGAEVLRWAAVKSPGSLDINCYYTTNERGSIITSSDSDPATVTVLALVSTTTEQTITTIMKTTHDYWSNTNYFASPHNALSTASTVMSTAKTTTYSKTDIWFIVLVSIGVTIILSGLIGLICLCRLISLLQVIAPTVKVSPYVIRESSSVKISCETPADVIVNQCYFNTNRDRKNIKDSPSFRADFNCGLYTEDDAVLYQRYGQ</sequence>
<organism evidence="3 4">
    <name type="scientific">Labeo rohita</name>
    <name type="common">Indian major carp</name>
    <name type="synonym">Cyprinus rohita</name>
    <dbReference type="NCBI Taxonomy" id="84645"/>
    <lineage>
        <taxon>Eukaryota</taxon>
        <taxon>Metazoa</taxon>
        <taxon>Chordata</taxon>
        <taxon>Craniata</taxon>
        <taxon>Vertebrata</taxon>
        <taxon>Euteleostomi</taxon>
        <taxon>Actinopterygii</taxon>
        <taxon>Neopterygii</taxon>
        <taxon>Teleostei</taxon>
        <taxon>Ostariophysi</taxon>
        <taxon>Cypriniformes</taxon>
        <taxon>Cyprinidae</taxon>
        <taxon>Labeoninae</taxon>
        <taxon>Labeonini</taxon>
        <taxon>Labeo</taxon>
    </lineage>
</organism>
<dbReference type="AlphaFoldDB" id="A0A498P2D6"/>
<dbReference type="EMBL" id="QBIY01004899">
    <property type="protein sequence ID" value="RXN38371.1"/>
    <property type="molecule type" value="Genomic_DNA"/>
</dbReference>
<name>A0A498P2D6_LABRO</name>
<evidence type="ECO:0000313" key="4">
    <source>
        <dbReference type="Proteomes" id="UP000290572"/>
    </source>
</evidence>
<comment type="caution">
    <text evidence="3">The sequence shown here is derived from an EMBL/GenBank/DDBJ whole genome shotgun (WGS) entry which is preliminary data.</text>
</comment>
<keyword evidence="2" id="KW-0812">Transmembrane</keyword>
<evidence type="ECO:0000256" key="1">
    <source>
        <dbReference type="SAM" id="MobiDB-lite"/>
    </source>
</evidence>
<evidence type="ECO:0000313" key="3">
    <source>
        <dbReference type="EMBL" id="RXN38371.1"/>
    </source>
</evidence>
<gene>
    <name evidence="3" type="ORF">ROHU_001172</name>
</gene>
<feature type="transmembrane region" description="Helical" evidence="2">
    <location>
        <begin position="341"/>
        <end position="364"/>
    </location>
</feature>
<proteinExistence type="predicted"/>
<feature type="region of interest" description="Disordered" evidence="1">
    <location>
        <begin position="35"/>
        <end position="58"/>
    </location>
</feature>
<reference evidence="3 4" key="1">
    <citation type="submission" date="2018-03" db="EMBL/GenBank/DDBJ databases">
        <title>Draft genome sequence of Rohu Carp (Labeo rohita).</title>
        <authorList>
            <person name="Das P."/>
            <person name="Kushwaha B."/>
            <person name="Joshi C.G."/>
            <person name="Kumar D."/>
            <person name="Nagpure N.S."/>
            <person name="Sahoo L."/>
            <person name="Das S.P."/>
            <person name="Bit A."/>
            <person name="Patnaik S."/>
            <person name="Meher P.K."/>
            <person name="Jayasankar P."/>
            <person name="Koringa P.G."/>
            <person name="Patel N.V."/>
            <person name="Hinsu A.T."/>
            <person name="Kumar R."/>
            <person name="Pandey M."/>
            <person name="Agarwal S."/>
            <person name="Srivastava S."/>
            <person name="Singh M."/>
            <person name="Iquebal M.A."/>
            <person name="Jaiswal S."/>
            <person name="Angadi U.B."/>
            <person name="Kumar N."/>
            <person name="Raza M."/>
            <person name="Shah T.M."/>
            <person name="Rai A."/>
            <person name="Jena J.K."/>
        </authorList>
    </citation>
    <scope>NUCLEOTIDE SEQUENCE [LARGE SCALE GENOMIC DNA]</scope>
    <source>
        <strain evidence="3">DASCIFA01</strain>
        <tissue evidence="3">Testis</tissue>
    </source>
</reference>
<accession>A0A498P2D6</accession>